<evidence type="ECO:0000313" key="1">
    <source>
        <dbReference type="EMBL" id="JAH68158.1"/>
    </source>
</evidence>
<accession>A0A0E9UT60</accession>
<dbReference type="EMBL" id="GBXM01040419">
    <property type="protein sequence ID" value="JAH68158.1"/>
    <property type="molecule type" value="Transcribed_RNA"/>
</dbReference>
<proteinExistence type="predicted"/>
<protein>
    <submittedName>
        <fullName evidence="1">Uncharacterized protein</fullName>
    </submittedName>
</protein>
<reference evidence="1" key="1">
    <citation type="submission" date="2014-11" db="EMBL/GenBank/DDBJ databases">
        <authorList>
            <person name="Amaro Gonzalez C."/>
        </authorList>
    </citation>
    <scope>NUCLEOTIDE SEQUENCE</scope>
</reference>
<organism evidence="1">
    <name type="scientific">Anguilla anguilla</name>
    <name type="common">European freshwater eel</name>
    <name type="synonym">Muraena anguilla</name>
    <dbReference type="NCBI Taxonomy" id="7936"/>
    <lineage>
        <taxon>Eukaryota</taxon>
        <taxon>Metazoa</taxon>
        <taxon>Chordata</taxon>
        <taxon>Craniata</taxon>
        <taxon>Vertebrata</taxon>
        <taxon>Euteleostomi</taxon>
        <taxon>Actinopterygii</taxon>
        <taxon>Neopterygii</taxon>
        <taxon>Teleostei</taxon>
        <taxon>Anguilliformes</taxon>
        <taxon>Anguillidae</taxon>
        <taxon>Anguilla</taxon>
    </lineage>
</organism>
<name>A0A0E9UT60_ANGAN</name>
<reference evidence="1" key="2">
    <citation type="journal article" date="2015" name="Fish Shellfish Immunol.">
        <title>Early steps in the European eel (Anguilla anguilla)-Vibrio vulnificus interaction in the gills: Role of the RtxA13 toxin.</title>
        <authorList>
            <person name="Callol A."/>
            <person name="Pajuelo D."/>
            <person name="Ebbesson L."/>
            <person name="Teles M."/>
            <person name="MacKenzie S."/>
            <person name="Amaro C."/>
        </authorList>
    </citation>
    <scope>NUCLEOTIDE SEQUENCE</scope>
</reference>
<sequence length="11" mass="1220">MNTIGPVIVYL</sequence>